<comment type="similarity">
    <text evidence="1">Belongs to the ANKLE2 family.</text>
</comment>
<evidence type="ECO:0000313" key="11">
    <source>
        <dbReference type="WBParaSite" id="ACRNAN_scaffold17.g27632.t1"/>
    </source>
</evidence>
<feature type="transmembrane region" description="Helical" evidence="8">
    <location>
        <begin position="84"/>
        <end position="103"/>
    </location>
</feature>
<organism evidence="10 11">
    <name type="scientific">Acrobeloides nanus</name>
    <dbReference type="NCBI Taxonomy" id="290746"/>
    <lineage>
        <taxon>Eukaryota</taxon>
        <taxon>Metazoa</taxon>
        <taxon>Ecdysozoa</taxon>
        <taxon>Nematoda</taxon>
        <taxon>Chromadorea</taxon>
        <taxon>Rhabditida</taxon>
        <taxon>Tylenchina</taxon>
        <taxon>Cephalobomorpha</taxon>
        <taxon>Cephaloboidea</taxon>
        <taxon>Cephalobidae</taxon>
        <taxon>Acrobeloides</taxon>
    </lineage>
</organism>
<proteinExistence type="inferred from homology"/>
<evidence type="ECO:0000256" key="8">
    <source>
        <dbReference type="SAM" id="Phobius"/>
    </source>
</evidence>
<dbReference type="WBParaSite" id="ACRNAN_scaffold17.g27632.t1">
    <property type="protein sequence ID" value="ACRNAN_scaffold17.g27632.t1"/>
    <property type="gene ID" value="ACRNAN_scaffold17.g27632"/>
</dbReference>
<dbReference type="SMART" id="SM00248">
    <property type="entry name" value="ANK"/>
    <property type="match status" value="2"/>
</dbReference>
<keyword evidence="8" id="KW-1133">Transmembrane helix</keyword>
<dbReference type="GO" id="GO:0012505">
    <property type="term" value="C:endomembrane system"/>
    <property type="evidence" value="ECO:0007669"/>
    <property type="project" value="UniProtKB-SubCell"/>
</dbReference>
<keyword evidence="3 6" id="KW-0040">ANK repeat</keyword>
<dbReference type="InterPro" id="IPR000727">
    <property type="entry name" value="T_SNARE_dom"/>
</dbReference>
<keyword evidence="8" id="KW-0812">Transmembrane</keyword>
<keyword evidence="4" id="KW-0131">Cell cycle</keyword>
<name>A0A914D096_9BILA</name>
<comment type="subcellular location">
    <subcellularLocation>
        <location evidence="5">Endomembrane system</location>
        <topology evidence="5">Single-pass type IV membrane protein</topology>
    </subcellularLocation>
</comment>
<feature type="domain" description="T-SNARE coiled-coil homology" evidence="9">
    <location>
        <begin position="14"/>
        <end position="76"/>
    </location>
</feature>
<keyword evidence="10" id="KW-1185">Reference proteome</keyword>
<dbReference type="Gene3D" id="1.25.40.20">
    <property type="entry name" value="Ankyrin repeat-containing domain"/>
    <property type="match status" value="1"/>
</dbReference>
<dbReference type="PANTHER" id="PTHR12349">
    <property type="entry name" value="ANKYRIN REPEAT AND LEM DOMAIN-CONTAINING PROTEIN 2"/>
    <property type="match status" value="1"/>
</dbReference>
<dbReference type="Proteomes" id="UP000887540">
    <property type="component" value="Unplaced"/>
</dbReference>
<feature type="compositionally biased region" description="Acidic residues" evidence="7">
    <location>
        <begin position="572"/>
        <end position="582"/>
    </location>
</feature>
<keyword evidence="2" id="KW-0132">Cell division</keyword>
<reference evidence="11" key="1">
    <citation type="submission" date="2022-11" db="UniProtKB">
        <authorList>
            <consortium name="WormBaseParasite"/>
        </authorList>
    </citation>
    <scope>IDENTIFICATION</scope>
</reference>
<dbReference type="Gene3D" id="1.20.5.110">
    <property type="match status" value="1"/>
</dbReference>
<dbReference type="SUPFAM" id="SSF58038">
    <property type="entry name" value="SNARE fusion complex"/>
    <property type="match status" value="1"/>
</dbReference>
<dbReference type="PROSITE" id="PS50088">
    <property type="entry name" value="ANK_REPEAT"/>
    <property type="match status" value="1"/>
</dbReference>
<dbReference type="Pfam" id="PF12796">
    <property type="entry name" value="Ank_2"/>
    <property type="match status" value="1"/>
</dbReference>
<evidence type="ECO:0000256" key="2">
    <source>
        <dbReference type="ARBA" id="ARBA00022618"/>
    </source>
</evidence>
<dbReference type="GO" id="GO:0051301">
    <property type="term" value="P:cell division"/>
    <property type="evidence" value="ECO:0007669"/>
    <property type="project" value="UniProtKB-KW"/>
</dbReference>
<dbReference type="InterPro" id="IPR036770">
    <property type="entry name" value="Ankyrin_rpt-contain_sf"/>
</dbReference>
<accession>A0A914D096</accession>
<dbReference type="SUPFAM" id="SSF48403">
    <property type="entry name" value="Ankyrin repeat"/>
    <property type="match status" value="1"/>
</dbReference>
<evidence type="ECO:0000256" key="6">
    <source>
        <dbReference type="PROSITE-ProRule" id="PRU00023"/>
    </source>
</evidence>
<evidence type="ECO:0000256" key="7">
    <source>
        <dbReference type="SAM" id="MobiDB-lite"/>
    </source>
</evidence>
<dbReference type="PROSITE" id="PS50192">
    <property type="entry name" value="T_SNARE"/>
    <property type="match status" value="1"/>
</dbReference>
<feature type="repeat" description="ANK" evidence="6">
    <location>
        <begin position="283"/>
        <end position="308"/>
    </location>
</feature>
<dbReference type="InterPro" id="IPR039899">
    <property type="entry name" value="BET1_SNARE"/>
</dbReference>
<feature type="region of interest" description="Disordered" evidence="7">
    <location>
        <begin position="572"/>
        <end position="598"/>
    </location>
</feature>
<evidence type="ECO:0000313" key="10">
    <source>
        <dbReference type="Proteomes" id="UP000887540"/>
    </source>
</evidence>
<dbReference type="PROSITE" id="PS50297">
    <property type="entry name" value="ANK_REP_REGION"/>
    <property type="match status" value="1"/>
</dbReference>
<dbReference type="Pfam" id="PF24567">
    <property type="entry name" value="ANKLE2_3rd"/>
    <property type="match status" value="1"/>
</dbReference>
<dbReference type="InterPro" id="IPR002110">
    <property type="entry name" value="Ankyrin_rpt"/>
</dbReference>
<evidence type="ECO:0000256" key="1">
    <source>
        <dbReference type="ARBA" id="ARBA00007597"/>
    </source>
</evidence>
<dbReference type="CDD" id="cd15853">
    <property type="entry name" value="SNARE_Bet1"/>
    <property type="match status" value="1"/>
</dbReference>
<protein>
    <submittedName>
        <fullName evidence="11">ANK_REP_REGION domain-containing protein</fullName>
    </submittedName>
</protein>
<evidence type="ECO:0000256" key="3">
    <source>
        <dbReference type="ARBA" id="ARBA00023043"/>
    </source>
</evidence>
<keyword evidence="8" id="KW-0472">Membrane</keyword>
<evidence type="ECO:0000259" key="9">
    <source>
        <dbReference type="PROSITE" id="PS50192"/>
    </source>
</evidence>
<dbReference type="InterPro" id="IPR056237">
    <property type="entry name" value="ANKLE2_3rd"/>
</dbReference>
<evidence type="ECO:0000256" key="5">
    <source>
        <dbReference type="ARBA" id="ARBA00046280"/>
    </source>
</evidence>
<dbReference type="AlphaFoldDB" id="A0A914D096"/>
<sequence length="686" mass="78874">MTQRSSTNGFGNSSFYESHNDSLVDELSKKVNTLKKVTIAIGDDVREQNRLLDQMDTDFDSSRGLLGATMQRLGLVSRSGGRNVLCYLILFSFFVFLVIYYLMSKEVFKVTIPNSPDPFIFNDFKGVKEFLNSPKGKSPGVRFKKIKEDEIDKIEDLKLPNVPSTSAINEPVLPYKSLKAPRLNELKRAIEQKNNTKFDELLAENPYFIINMSGDTPTIIQSGCWYNAMHVASRCGNLHVVQKILYCITDLKWLENAYDTNASIEHRAQFLLEAFLNTPDKSENNTPLHYACKYGFADIVEVLLSHSVCSPDPKNKYNETPLDIICQAYKGESKNKIVEEIRQKFGQKFYVSLYRGTDNCIPARLVVTDQQQLFSRIPEESFKISTESPMNGRQRTPIRRLVVENLANLSLSPSSISTGSRSDSSSTPIRRLNEFYLSALAGPFMDSVSAEKLYQEWSTEAIDLGRRDPEKGYEVVGRRLARKHSVNFIEYFVFMGELVNLSTIKGLQLLEDYLQILYEKKTDSKRQFELSHDNLGDELAKLLRLEDRDNSAAHEEDEEDVFHDSRDTFYESFDEDNDENDENFVTPPETPKKSPASSPSMLNFSIYVYNDVPTREDDYLVSILEQIDQCFIERFKFISSYLRQMKDVPHEERAKWPGTDSPRIKKYIDSAKQRPFMESRHRLIFD</sequence>
<dbReference type="PANTHER" id="PTHR12349:SF4">
    <property type="entry name" value="ANKYRIN REPEAT AND LEM DOMAIN-CONTAINING PROTEIN 2"/>
    <property type="match status" value="1"/>
</dbReference>
<evidence type="ECO:0000256" key="4">
    <source>
        <dbReference type="ARBA" id="ARBA00023306"/>
    </source>
</evidence>